<sequence>MAVRVTTLDPGVYSTTEVVETGKSFGGCQRCRAELGEGGKPLWSLQMKRVESGNRHSSFHGVNDDHEGVVTAFPGPNREGEMPLAINLKHLVT</sequence>
<accession>R7QB14</accession>
<reference evidence="2" key="1">
    <citation type="journal article" date="2013" name="Proc. Natl. Acad. Sci. U.S.A.">
        <title>Genome structure and metabolic features in the red seaweed Chondrus crispus shed light on evolution of the Archaeplastida.</title>
        <authorList>
            <person name="Collen J."/>
            <person name="Porcel B."/>
            <person name="Carre W."/>
            <person name="Ball S.G."/>
            <person name="Chaparro C."/>
            <person name="Tonon T."/>
            <person name="Barbeyron T."/>
            <person name="Michel G."/>
            <person name="Noel B."/>
            <person name="Valentin K."/>
            <person name="Elias M."/>
            <person name="Artiguenave F."/>
            <person name="Arun A."/>
            <person name="Aury J.M."/>
            <person name="Barbosa-Neto J.F."/>
            <person name="Bothwell J.H."/>
            <person name="Bouget F.Y."/>
            <person name="Brillet L."/>
            <person name="Cabello-Hurtado F."/>
            <person name="Capella-Gutierrez S."/>
            <person name="Charrier B."/>
            <person name="Cladiere L."/>
            <person name="Cock J.M."/>
            <person name="Coelho S.M."/>
            <person name="Colleoni C."/>
            <person name="Czjzek M."/>
            <person name="Da Silva C."/>
            <person name="Delage L."/>
            <person name="Denoeud F."/>
            <person name="Deschamps P."/>
            <person name="Dittami S.M."/>
            <person name="Gabaldon T."/>
            <person name="Gachon C.M."/>
            <person name="Groisillier A."/>
            <person name="Herve C."/>
            <person name="Jabbari K."/>
            <person name="Katinka M."/>
            <person name="Kloareg B."/>
            <person name="Kowalczyk N."/>
            <person name="Labadie K."/>
            <person name="Leblanc C."/>
            <person name="Lopez P.J."/>
            <person name="McLachlan D.H."/>
            <person name="Meslet-Cladiere L."/>
            <person name="Moustafa A."/>
            <person name="Nehr Z."/>
            <person name="Nyvall Collen P."/>
            <person name="Panaud O."/>
            <person name="Partensky F."/>
            <person name="Poulain J."/>
            <person name="Rensing S.A."/>
            <person name="Rousvoal S."/>
            <person name="Samson G."/>
            <person name="Symeonidi A."/>
            <person name="Weissenbach J."/>
            <person name="Zambounis A."/>
            <person name="Wincker P."/>
            <person name="Boyen C."/>
        </authorList>
    </citation>
    <scope>NUCLEOTIDE SEQUENCE [LARGE SCALE GENOMIC DNA]</scope>
    <source>
        <strain evidence="2">cv. Stackhouse</strain>
    </source>
</reference>
<dbReference type="Proteomes" id="UP000012073">
    <property type="component" value="Unassembled WGS sequence"/>
</dbReference>
<evidence type="ECO:0000313" key="2">
    <source>
        <dbReference type="Proteomes" id="UP000012073"/>
    </source>
</evidence>
<dbReference type="Gramene" id="CDF34601">
    <property type="protein sequence ID" value="CDF34601"/>
    <property type="gene ID" value="CHC_T00003247001"/>
</dbReference>
<dbReference type="EMBL" id="HG001702">
    <property type="protein sequence ID" value="CDF34601.1"/>
    <property type="molecule type" value="Genomic_DNA"/>
</dbReference>
<gene>
    <name evidence="1" type="ORF">CHC_T00003247001</name>
</gene>
<dbReference type="AlphaFoldDB" id="R7QB14"/>
<keyword evidence="2" id="KW-1185">Reference proteome</keyword>
<dbReference type="RefSeq" id="XP_005714420.1">
    <property type="nucleotide sequence ID" value="XM_005714363.1"/>
</dbReference>
<name>R7QB14_CHOCR</name>
<evidence type="ECO:0000313" key="1">
    <source>
        <dbReference type="EMBL" id="CDF34601.1"/>
    </source>
</evidence>
<dbReference type="GeneID" id="17322135"/>
<dbReference type="KEGG" id="ccp:CHC_T00003247001"/>
<organism evidence="1 2">
    <name type="scientific">Chondrus crispus</name>
    <name type="common">Carrageen Irish moss</name>
    <name type="synonym">Polymorpha crispa</name>
    <dbReference type="NCBI Taxonomy" id="2769"/>
    <lineage>
        <taxon>Eukaryota</taxon>
        <taxon>Rhodophyta</taxon>
        <taxon>Florideophyceae</taxon>
        <taxon>Rhodymeniophycidae</taxon>
        <taxon>Gigartinales</taxon>
        <taxon>Gigartinaceae</taxon>
        <taxon>Chondrus</taxon>
    </lineage>
</organism>
<protein>
    <submittedName>
        <fullName evidence="1">Uncharacterized protein</fullName>
    </submittedName>
</protein>
<proteinExistence type="predicted"/>